<gene>
    <name evidence="1" type="ORF">LEP1GSC188_5000</name>
</gene>
<proteinExistence type="predicted"/>
<protein>
    <submittedName>
        <fullName evidence="1">Uncharacterized protein</fullName>
    </submittedName>
</protein>
<dbReference type="EMBL" id="AHOR02000035">
    <property type="protein sequence ID" value="EMF81523.1"/>
    <property type="molecule type" value="Genomic_DNA"/>
</dbReference>
<dbReference type="AlphaFoldDB" id="M3EKH6"/>
<comment type="caution">
    <text evidence="1">The sequence shown here is derived from an EMBL/GenBank/DDBJ whole genome shotgun (WGS) entry which is preliminary data.</text>
</comment>
<name>M3EKH6_9LEPT</name>
<dbReference type="Proteomes" id="UP000011770">
    <property type="component" value="Unassembled WGS sequence"/>
</dbReference>
<reference evidence="1 2" key="1">
    <citation type="submission" date="2013-01" db="EMBL/GenBank/DDBJ databases">
        <authorList>
            <person name="Harkins D.M."/>
            <person name="Durkin A.S."/>
            <person name="Brinkac L.M."/>
            <person name="Haft D.H."/>
            <person name="Selengut J.D."/>
            <person name="Sanka R."/>
            <person name="DePew J."/>
            <person name="Purushe J."/>
            <person name="Tulsiani S.M."/>
            <person name="Graham G.C."/>
            <person name="Burns M.-A."/>
            <person name="Dohnt M.F."/>
            <person name="Smythe L.D."/>
            <person name="McKay D.B."/>
            <person name="Craig S.B."/>
            <person name="Vinetz J.M."/>
            <person name="Sutton G.G."/>
            <person name="Nierman W.C."/>
            <person name="Fouts D.E."/>
        </authorList>
    </citation>
    <scope>NUCLEOTIDE SEQUENCE [LARGE SCALE GENOMIC DNA]</scope>
    <source>
        <strain evidence="1 2">LT2116</strain>
    </source>
</reference>
<organism evidence="1 2">
    <name type="scientific">Leptospira weilii serovar Topaz str. LT2116</name>
    <dbReference type="NCBI Taxonomy" id="1088540"/>
    <lineage>
        <taxon>Bacteria</taxon>
        <taxon>Pseudomonadati</taxon>
        <taxon>Spirochaetota</taxon>
        <taxon>Spirochaetia</taxon>
        <taxon>Leptospirales</taxon>
        <taxon>Leptospiraceae</taxon>
        <taxon>Leptospira</taxon>
    </lineage>
</organism>
<sequence length="55" mass="6757">MRFVLDFTVVKEIDFFTWNDTRDEGKSCFHLRFQFSFKISVNYYEINSSPLFFRS</sequence>
<accession>M3EKH6</accession>
<evidence type="ECO:0000313" key="1">
    <source>
        <dbReference type="EMBL" id="EMF81523.1"/>
    </source>
</evidence>
<evidence type="ECO:0000313" key="2">
    <source>
        <dbReference type="Proteomes" id="UP000011770"/>
    </source>
</evidence>